<keyword evidence="4" id="KW-1185">Reference proteome</keyword>
<dbReference type="Gene3D" id="3.20.20.100">
    <property type="entry name" value="NADP-dependent oxidoreductase domain"/>
    <property type="match status" value="1"/>
</dbReference>
<dbReference type="Pfam" id="PF00248">
    <property type="entry name" value="Aldo_ket_red"/>
    <property type="match status" value="1"/>
</dbReference>
<evidence type="ECO:0000259" key="2">
    <source>
        <dbReference type="Pfam" id="PF00248"/>
    </source>
</evidence>
<dbReference type="PRINTS" id="PR00069">
    <property type="entry name" value="ALDKETRDTASE"/>
</dbReference>
<organism evidence="3 4">
    <name type="scientific">Microbulbifer harenosus</name>
    <dbReference type="NCBI Taxonomy" id="2576840"/>
    <lineage>
        <taxon>Bacteria</taxon>
        <taxon>Pseudomonadati</taxon>
        <taxon>Pseudomonadota</taxon>
        <taxon>Gammaproteobacteria</taxon>
        <taxon>Cellvibrionales</taxon>
        <taxon>Microbulbiferaceae</taxon>
        <taxon>Microbulbifer</taxon>
    </lineage>
</organism>
<gene>
    <name evidence="3" type="ORF">FDY93_12285</name>
</gene>
<dbReference type="EMBL" id="VANI01000012">
    <property type="protein sequence ID" value="TLM76734.1"/>
    <property type="molecule type" value="Genomic_DNA"/>
</dbReference>
<dbReference type="InterPro" id="IPR050523">
    <property type="entry name" value="AKR_Detox_Biosynth"/>
</dbReference>
<sequence length="347" mass="38504">METRKLGKTDLEVSKICLGTMTYGEQNSETEAFEQLDYAVAQGVNFIDCAEMYPVPPKPETYGRTEEIIGNWLEKRGKRQSLVLATKVTGRGEGNSGVGHIRGGPRLDRDQILRACDDSLARLKTDYIDLYQVHWPERQSNYFGQLGYRHGGDDGVDISETLSALQELVAAGKVRHIGLSNETPWGVHRYLRLASHGNRPRIASIQNPYNLLNRTFEVGLAEMAIREQCGLLAYSPLAFGTLSGKYLNGARPAGARLTLFERFQRYTNERAVSATEQYVKLAAAFGLDPVQMALAFVNQQPFVTSNIIGATTMEQLRANISSSQLQLSSEQLEAIEAVHRQNPNPAP</sequence>
<dbReference type="NCBIfam" id="NF007912">
    <property type="entry name" value="PRK10625.1"/>
    <property type="match status" value="1"/>
</dbReference>
<dbReference type="CDD" id="cd19094">
    <property type="entry name" value="AKR_Tas-like"/>
    <property type="match status" value="1"/>
</dbReference>
<evidence type="ECO:0000313" key="4">
    <source>
        <dbReference type="Proteomes" id="UP000306791"/>
    </source>
</evidence>
<dbReference type="InterPro" id="IPR020471">
    <property type="entry name" value="AKR"/>
</dbReference>
<reference evidence="3 4" key="1">
    <citation type="submission" date="2019-05" db="EMBL/GenBank/DDBJ databases">
        <title>Microbulbifer harenosus sp. nov., an alginate-degrading bacterium isolated from coastal sand.</title>
        <authorList>
            <person name="Huang H."/>
            <person name="Mo K."/>
            <person name="Bao S."/>
        </authorList>
    </citation>
    <scope>NUCLEOTIDE SEQUENCE [LARGE SCALE GENOMIC DNA]</scope>
    <source>
        <strain evidence="3 4">HB161719</strain>
    </source>
</reference>
<dbReference type="SUPFAM" id="SSF51430">
    <property type="entry name" value="NAD(P)-linked oxidoreductase"/>
    <property type="match status" value="1"/>
</dbReference>
<dbReference type="PANTHER" id="PTHR43364">
    <property type="entry name" value="NADH-SPECIFIC METHYLGLYOXAL REDUCTASE-RELATED"/>
    <property type="match status" value="1"/>
</dbReference>
<dbReference type="InterPro" id="IPR023210">
    <property type="entry name" value="NADP_OxRdtase_dom"/>
</dbReference>
<dbReference type="Proteomes" id="UP000306791">
    <property type="component" value="Unassembled WGS sequence"/>
</dbReference>
<name>A0ABY2ULR2_9GAMM</name>
<evidence type="ECO:0000313" key="3">
    <source>
        <dbReference type="EMBL" id="TLM76734.1"/>
    </source>
</evidence>
<dbReference type="InterPro" id="IPR036812">
    <property type="entry name" value="NAD(P)_OxRdtase_dom_sf"/>
</dbReference>
<feature type="domain" description="NADP-dependent oxidoreductase" evidence="2">
    <location>
        <begin position="15"/>
        <end position="338"/>
    </location>
</feature>
<protein>
    <submittedName>
        <fullName evidence="3">NADP(H)-dependent aldo-keto reductase</fullName>
    </submittedName>
</protein>
<evidence type="ECO:0000256" key="1">
    <source>
        <dbReference type="ARBA" id="ARBA00023002"/>
    </source>
</evidence>
<comment type="caution">
    <text evidence="3">The sequence shown here is derived from an EMBL/GenBank/DDBJ whole genome shotgun (WGS) entry which is preliminary data.</text>
</comment>
<proteinExistence type="predicted"/>
<accession>A0ABY2ULR2</accession>
<keyword evidence="1" id="KW-0560">Oxidoreductase</keyword>
<dbReference type="RefSeq" id="WP_138236052.1">
    <property type="nucleotide sequence ID" value="NZ_CP185860.1"/>
</dbReference>
<dbReference type="PANTHER" id="PTHR43364:SF4">
    <property type="entry name" value="NAD(P)-LINKED OXIDOREDUCTASE SUPERFAMILY PROTEIN"/>
    <property type="match status" value="1"/>
</dbReference>